<keyword evidence="1" id="KW-0812">Transmembrane</keyword>
<gene>
    <name evidence="2" type="ORF">QO016_000389</name>
</gene>
<dbReference type="RefSeq" id="WP_238251641.1">
    <property type="nucleotide sequence ID" value="NZ_BPQX01000053.1"/>
</dbReference>
<evidence type="ECO:0000256" key="1">
    <source>
        <dbReference type="SAM" id="Phobius"/>
    </source>
</evidence>
<reference evidence="2 3" key="1">
    <citation type="submission" date="2023-07" db="EMBL/GenBank/DDBJ databases">
        <title>Genomic Encyclopedia of Type Strains, Phase IV (KMG-IV): sequencing the most valuable type-strain genomes for metagenomic binning, comparative biology and taxonomic classification.</title>
        <authorList>
            <person name="Goeker M."/>
        </authorList>
    </citation>
    <scope>NUCLEOTIDE SEQUENCE [LARGE SCALE GENOMIC DNA]</scope>
    <source>
        <strain evidence="2 3">DSM 19562</strain>
    </source>
</reference>
<dbReference type="Proteomes" id="UP001236369">
    <property type="component" value="Unassembled WGS sequence"/>
</dbReference>
<evidence type="ECO:0000313" key="3">
    <source>
        <dbReference type="Proteomes" id="UP001236369"/>
    </source>
</evidence>
<keyword evidence="3" id="KW-1185">Reference proteome</keyword>
<sequence length="55" mass="5609">MLDDLLPSTLFVIGILVSVAAELRLRRADTGSFSNGCITAAGAGLVFVACAAAIR</sequence>
<keyword evidence="1" id="KW-0472">Membrane</keyword>
<evidence type="ECO:0000313" key="2">
    <source>
        <dbReference type="EMBL" id="MDQ0440912.1"/>
    </source>
</evidence>
<keyword evidence="1" id="KW-1133">Transmembrane helix</keyword>
<name>A0ABU0HF23_9HYPH</name>
<organism evidence="2 3">
    <name type="scientific">Methylobacterium persicinum</name>
    <dbReference type="NCBI Taxonomy" id="374426"/>
    <lineage>
        <taxon>Bacteria</taxon>
        <taxon>Pseudomonadati</taxon>
        <taxon>Pseudomonadota</taxon>
        <taxon>Alphaproteobacteria</taxon>
        <taxon>Hyphomicrobiales</taxon>
        <taxon>Methylobacteriaceae</taxon>
        <taxon>Methylobacterium</taxon>
    </lineage>
</organism>
<feature type="transmembrane region" description="Helical" evidence="1">
    <location>
        <begin position="6"/>
        <end position="25"/>
    </location>
</feature>
<protein>
    <submittedName>
        <fullName evidence="2">Uncharacterized protein</fullName>
    </submittedName>
</protein>
<comment type="caution">
    <text evidence="2">The sequence shown here is derived from an EMBL/GenBank/DDBJ whole genome shotgun (WGS) entry which is preliminary data.</text>
</comment>
<feature type="transmembrane region" description="Helical" evidence="1">
    <location>
        <begin position="37"/>
        <end position="54"/>
    </location>
</feature>
<accession>A0ABU0HF23</accession>
<dbReference type="EMBL" id="JAUSVV010000001">
    <property type="protein sequence ID" value="MDQ0440912.1"/>
    <property type="molecule type" value="Genomic_DNA"/>
</dbReference>
<proteinExistence type="predicted"/>